<dbReference type="eggNOG" id="arCOG04760">
    <property type="taxonomic scope" value="Archaea"/>
</dbReference>
<accession>M1XQD1</accession>
<feature type="region of interest" description="Disordered" evidence="1">
    <location>
        <begin position="75"/>
        <end position="112"/>
    </location>
</feature>
<dbReference type="Pfam" id="PF19129">
    <property type="entry name" value="DUF5812"/>
    <property type="match status" value="1"/>
</dbReference>
<dbReference type="GeneID" id="14652922"/>
<dbReference type="RefSeq" id="WP_015409131.1">
    <property type="nucleotide sequence ID" value="NC_020388.1"/>
</dbReference>
<organism evidence="2 3">
    <name type="scientific">Natronomonas moolapensis (strain DSM 18674 / CECT 7526 / JCM 14361 / 8.8.11)</name>
    <dbReference type="NCBI Taxonomy" id="268739"/>
    <lineage>
        <taxon>Archaea</taxon>
        <taxon>Methanobacteriati</taxon>
        <taxon>Methanobacteriota</taxon>
        <taxon>Stenosarchaea group</taxon>
        <taxon>Halobacteria</taxon>
        <taxon>Halobacteriales</taxon>
        <taxon>Natronomonadaceae</taxon>
        <taxon>Natronomonas</taxon>
    </lineage>
</organism>
<evidence type="ECO:0000313" key="2">
    <source>
        <dbReference type="EMBL" id="CCQ36329.1"/>
    </source>
</evidence>
<evidence type="ECO:0000256" key="1">
    <source>
        <dbReference type="SAM" id="MobiDB-lite"/>
    </source>
</evidence>
<dbReference type="KEGG" id="nmo:Nmlp_2149"/>
<dbReference type="STRING" id="268739.Nmlp_2149"/>
<dbReference type="AlphaFoldDB" id="M1XQD1"/>
<evidence type="ECO:0000313" key="3">
    <source>
        <dbReference type="Proteomes" id="UP000011867"/>
    </source>
</evidence>
<keyword evidence="3" id="KW-1185">Reference proteome</keyword>
<dbReference type="Proteomes" id="UP000011867">
    <property type="component" value="Chromosome"/>
</dbReference>
<reference evidence="2 3" key="1">
    <citation type="journal article" date="2013" name="Genome Announc.">
        <title>Genome of the haloarchaeon Natronomonas moolapensis, a neutrophilic member of a previously haloalkaliphilic genus.</title>
        <authorList>
            <person name="Dyall-Smith M.L."/>
            <person name="Pfeiffer F."/>
            <person name="Oberwinkler T."/>
            <person name="Klee K."/>
            <person name="Rampp M."/>
            <person name="Palm P."/>
            <person name="Gross K."/>
            <person name="Schuster S.C."/>
            <person name="Oesterhelt D."/>
        </authorList>
    </citation>
    <scope>NUCLEOTIDE SEQUENCE [LARGE SCALE GENOMIC DNA]</scope>
    <source>
        <strain evidence="3">DSM 18674 / JCM 14361 / 8.8.11</strain>
    </source>
</reference>
<dbReference type="HOGENOM" id="CLU_1665441_0_0_2"/>
<dbReference type="EMBL" id="HF582854">
    <property type="protein sequence ID" value="CCQ36329.1"/>
    <property type="molecule type" value="Genomic_DNA"/>
</dbReference>
<proteinExistence type="predicted"/>
<dbReference type="InterPro" id="IPR043850">
    <property type="entry name" value="DUF5812"/>
</dbReference>
<dbReference type="OrthoDB" id="203616at2157"/>
<protein>
    <submittedName>
        <fullName evidence="2">Uncharacterized protein</fullName>
    </submittedName>
</protein>
<gene>
    <name evidence="2" type="ordered locus">Nmlp_2149</name>
</gene>
<name>M1XQD1_NATM8</name>
<sequence length="163" mass="17629">MTAEHAGRDGDAVEGRFVVTHADGTSAVLKDVDSGGVHTLGDDPGVDPREVIEGTLEPEPPMAVTYRIAEIDTRRRLSLEESPEPPTRQERRLADKQGVGEVTRRERAGTGELHVLTVPEDDTEAAVEDVLGDEATLVRAARIGVDRVEVRAEPGVVSVRYMP</sequence>